<comment type="caution">
    <text evidence="5">The sequence shown here is derived from an EMBL/GenBank/DDBJ whole genome shotgun (WGS) entry which is preliminary data.</text>
</comment>
<dbReference type="InterPro" id="IPR005105">
    <property type="entry name" value="GlnD_Uridyltrans_N"/>
</dbReference>
<dbReference type="PROSITE" id="PS51371">
    <property type="entry name" value="CBS"/>
    <property type="match status" value="2"/>
</dbReference>
<dbReference type="Pfam" id="PF03445">
    <property type="entry name" value="DUF294"/>
    <property type="match status" value="1"/>
</dbReference>
<keyword evidence="6" id="KW-1185">Reference proteome</keyword>
<dbReference type="RefSeq" id="WP_418159540.1">
    <property type="nucleotide sequence ID" value="NZ_JBBLZC010000009.1"/>
</dbReference>
<dbReference type="SMART" id="SM00116">
    <property type="entry name" value="CBS"/>
    <property type="match status" value="2"/>
</dbReference>
<dbReference type="Proteomes" id="UP001375743">
    <property type="component" value="Unassembled WGS sequence"/>
</dbReference>
<organism evidence="5 6">
    <name type="scientific">Benzoatithermus flavus</name>
    <dbReference type="NCBI Taxonomy" id="3108223"/>
    <lineage>
        <taxon>Bacteria</taxon>
        <taxon>Pseudomonadati</taxon>
        <taxon>Pseudomonadota</taxon>
        <taxon>Alphaproteobacteria</taxon>
        <taxon>Geminicoccales</taxon>
        <taxon>Geminicoccaceae</taxon>
        <taxon>Benzoatithermus</taxon>
    </lineage>
</organism>
<dbReference type="SUPFAM" id="SSF54631">
    <property type="entry name" value="CBS-domain pair"/>
    <property type="match status" value="1"/>
</dbReference>
<protein>
    <submittedName>
        <fullName evidence="5">Nucleotidyltransferase substrate binding domain-containing protein</fullName>
    </submittedName>
</protein>
<dbReference type="PANTHER" id="PTHR43080:SF2">
    <property type="entry name" value="CBS DOMAIN-CONTAINING PROTEIN"/>
    <property type="match status" value="1"/>
</dbReference>
<reference evidence="5 6" key="1">
    <citation type="submission" date="2024-01" db="EMBL/GenBank/DDBJ databases">
        <title>Multi-omics insights into the function and evolution of sodium benzoate biodegradation pathways in Benzoatithermus flavus gen. nov., sp. nov. from hot spring.</title>
        <authorList>
            <person name="Hu C.-J."/>
            <person name="Li W.-J."/>
        </authorList>
    </citation>
    <scope>NUCLEOTIDE SEQUENCE [LARGE SCALE GENOMIC DNA]</scope>
    <source>
        <strain evidence="5 6">SYSU G07066</strain>
    </source>
</reference>
<evidence type="ECO:0000313" key="6">
    <source>
        <dbReference type="Proteomes" id="UP001375743"/>
    </source>
</evidence>
<dbReference type="InterPro" id="IPR018821">
    <property type="entry name" value="DUF294_put_nucleoTrafse_sb-bd"/>
</dbReference>
<dbReference type="Pfam" id="PF00571">
    <property type="entry name" value="CBS"/>
    <property type="match status" value="2"/>
</dbReference>
<evidence type="ECO:0000256" key="2">
    <source>
        <dbReference type="PROSITE-ProRule" id="PRU00703"/>
    </source>
</evidence>
<dbReference type="Pfam" id="PF00027">
    <property type="entry name" value="cNMP_binding"/>
    <property type="match status" value="1"/>
</dbReference>
<feature type="domain" description="CBS" evidence="4">
    <location>
        <begin position="150"/>
        <end position="207"/>
    </location>
</feature>
<dbReference type="InterPro" id="IPR051257">
    <property type="entry name" value="Diverse_CBS-Domain"/>
</dbReference>
<evidence type="ECO:0000256" key="1">
    <source>
        <dbReference type="ARBA" id="ARBA00023122"/>
    </source>
</evidence>
<name>A0ABU8XR49_9PROT</name>
<dbReference type="Pfam" id="PF10335">
    <property type="entry name" value="DUF294_C"/>
    <property type="match status" value="1"/>
</dbReference>
<dbReference type="Gene3D" id="2.60.120.10">
    <property type="entry name" value="Jelly Rolls"/>
    <property type="match status" value="1"/>
</dbReference>
<dbReference type="Gene3D" id="3.10.580.10">
    <property type="entry name" value="CBS-domain"/>
    <property type="match status" value="1"/>
</dbReference>
<dbReference type="SUPFAM" id="SSF51206">
    <property type="entry name" value="cAMP-binding domain-like"/>
    <property type="match status" value="1"/>
</dbReference>
<dbReference type="InterPro" id="IPR000644">
    <property type="entry name" value="CBS_dom"/>
</dbReference>
<gene>
    <name evidence="5" type="ORF">U1T56_11065</name>
</gene>
<sequence>MPKAFDFTSPPFDRLRPAEVERVNRAVDIVFFRKGRTIIAAGTLPDHFYVVIKGLVEERDGEEIVTVHESGDGFDSGILVHQISRHDFVVREEAICYALPIEDFLELTANNPAFAAFFYKDLSLKMEAWSQRQAGPQALGALTTRVSRDMVRRPIFVDPATTLHEAAVHMDREGQRALLVRDGERIGIFTGVDLTRTAVAQRRPLDTPVRDLVHWEVLSIDEGSFLFEAALLMARRRVRHLAVRDESGEIVGVLDAANVLSSLANQADPIGTLIEHARTPAELAEASERIGFLIRQLNDSGTKIGFITELSTDLHRRIMVKLFESLAPPGLAEHACLVVMGSEGRGEYLTKTDQDNGIILADGYEPPDWERFRHRFTEAMIEAGFPPCPGEIMVRNPAWSKPLAKWCEDVRHWVMTPDEQALMNVAIFYDATAIAGDARLLDEAKRYLFDLLADNTVFHARFARAIDMFDTPLGFFTTFVTEKGAHKDELDLKKGGIFPLMHGVRALALEKRLTETNTVQRIRRLQGFGIFDQAYAQQLTEAFNYLLGLRLTVRLEKMRLHQPLDNFIRPDSISKLERDLLKDSLQIVKKFKELVRHHFHLGRF</sequence>
<evidence type="ECO:0000259" key="4">
    <source>
        <dbReference type="PROSITE" id="PS51371"/>
    </source>
</evidence>
<dbReference type="CDD" id="cd05401">
    <property type="entry name" value="NT_GlnE_GlnD_like"/>
    <property type="match status" value="1"/>
</dbReference>
<dbReference type="CDD" id="cd00038">
    <property type="entry name" value="CAP_ED"/>
    <property type="match status" value="1"/>
</dbReference>
<feature type="domain" description="CBS" evidence="4">
    <location>
        <begin position="212"/>
        <end position="270"/>
    </location>
</feature>
<dbReference type="InterPro" id="IPR000595">
    <property type="entry name" value="cNMP-bd_dom"/>
</dbReference>
<accession>A0ABU8XR49</accession>
<evidence type="ECO:0000259" key="3">
    <source>
        <dbReference type="PROSITE" id="PS50042"/>
    </source>
</evidence>
<feature type="domain" description="Cyclic nucleotide-binding" evidence="3">
    <location>
        <begin position="11"/>
        <end position="125"/>
    </location>
</feature>
<evidence type="ECO:0000313" key="5">
    <source>
        <dbReference type="EMBL" id="MEK0083695.1"/>
    </source>
</evidence>
<proteinExistence type="predicted"/>
<dbReference type="PANTHER" id="PTHR43080">
    <property type="entry name" value="CBS DOMAIN-CONTAINING PROTEIN CBSX3, MITOCHONDRIAL"/>
    <property type="match status" value="1"/>
</dbReference>
<dbReference type="InterPro" id="IPR018490">
    <property type="entry name" value="cNMP-bd_dom_sf"/>
</dbReference>
<dbReference type="EMBL" id="JBBLZC010000009">
    <property type="protein sequence ID" value="MEK0083695.1"/>
    <property type="molecule type" value="Genomic_DNA"/>
</dbReference>
<dbReference type="PROSITE" id="PS50042">
    <property type="entry name" value="CNMP_BINDING_3"/>
    <property type="match status" value="1"/>
</dbReference>
<dbReference type="SMART" id="SM00100">
    <property type="entry name" value="cNMP"/>
    <property type="match status" value="1"/>
</dbReference>
<dbReference type="InterPro" id="IPR014710">
    <property type="entry name" value="RmlC-like_jellyroll"/>
</dbReference>
<dbReference type="InterPro" id="IPR046342">
    <property type="entry name" value="CBS_dom_sf"/>
</dbReference>
<keyword evidence="1 2" id="KW-0129">CBS domain</keyword>